<name>A0AAW7NM92_BACCE</name>
<dbReference type="InterPro" id="IPR001387">
    <property type="entry name" value="Cro/C1-type_HTH"/>
</dbReference>
<dbReference type="AlphaFoldDB" id="A0AAW7NM92"/>
<dbReference type="RefSeq" id="WP_301266265.1">
    <property type="nucleotide sequence ID" value="NZ_JAUIQW010000001.1"/>
</dbReference>
<dbReference type="PROSITE" id="PS50943">
    <property type="entry name" value="HTH_CROC1"/>
    <property type="match status" value="1"/>
</dbReference>
<feature type="domain" description="HTH cro/C1-type" evidence="1">
    <location>
        <begin position="10"/>
        <end position="67"/>
    </location>
</feature>
<reference evidence="2" key="1">
    <citation type="submission" date="2023-07" db="EMBL/GenBank/DDBJ databases">
        <title>Complete genome sequence of Bacillus cereus SRCM126073 isolated from soil.</title>
        <authorList>
            <person name="Yang H.-G."/>
            <person name="Ryu M.-S."/>
            <person name="Ha G.-S."/>
            <person name="Yang H.-J."/>
            <person name="Jeong D.-Y."/>
        </authorList>
    </citation>
    <scope>NUCLEOTIDE SEQUENCE</scope>
    <source>
        <strain evidence="2">SRCM126073</strain>
    </source>
</reference>
<accession>A0AAW7NM92</accession>
<proteinExistence type="predicted"/>
<evidence type="ECO:0000313" key="2">
    <source>
        <dbReference type="EMBL" id="MDN4876003.1"/>
    </source>
</evidence>
<dbReference type="Gene3D" id="1.10.260.40">
    <property type="entry name" value="lambda repressor-like DNA-binding domains"/>
    <property type="match status" value="1"/>
</dbReference>
<dbReference type="CDD" id="cd00093">
    <property type="entry name" value="HTH_XRE"/>
    <property type="match status" value="1"/>
</dbReference>
<gene>
    <name evidence="2" type="ORF">QYM23_24605</name>
</gene>
<dbReference type="GO" id="GO:0003677">
    <property type="term" value="F:DNA binding"/>
    <property type="evidence" value="ECO:0007669"/>
    <property type="project" value="InterPro"/>
</dbReference>
<evidence type="ECO:0000259" key="1">
    <source>
        <dbReference type="PROSITE" id="PS50943"/>
    </source>
</evidence>
<protein>
    <submittedName>
        <fullName evidence="2">Helix-turn-helix transcriptional regulator</fullName>
    </submittedName>
</protein>
<dbReference type="EMBL" id="JAUIQW010000001">
    <property type="protein sequence ID" value="MDN4876003.1"/>
    <property type="molecule type" value="Genomic_DNA"/>
</dbReference>
<dbReference type="SMART" id="SM00530">
    <property type="entry name" value="HTH_XRE"/>
    <property type="match status" value="1"/>
</dbReference>
<organism evidence="2 3">
    <name type="scientific">Bacillus cereus</name>
    <dbReference type="NCBI Taxonomy" id="1396"/>
    <lineage>
        <taxon>Bacteria</taxon>
        <taxon>Bacillati</taxon>
        <taxon>Bacillota</taxon>
        <taxon>Bacilli</taxon>
        <taxon>Bacillales</taxon>
        <taxon>Bacillaceae</taxon>
        <taxon>Bacillus</taxon>
        <taxon>Bacillus cereus group</taxon>
    </lineage>
</organism>
<evidence type="ECO:0000313" key="3">
    <source>
        <dbReference type="Proteomes" id="UP001175137"/>
    </source>
</evidence>
<sequence length="75" mass="8937">MYKEYSNTKLKSAFEESGYTYEELALKVGISYSYCYRIINNDKYKKNIYYSLAAKIARVLKKDISDLFDEQVNFF</sequence>
<dbReference type="Proteomes" id="UP001175137">
    <property type="component" value="Unassembled WGS sequence"/>
</dbReference>
<comment type="caution">
    <text evidence="2">The sequence shown here is derived from an EMBL/GenBank/DDBJ whole genome shotgun (WGS) entry which is preliminary data.</text>
</comment>
<dbReference type="InterPro" id="IPR010982">
    <property type="entry name" value="Lambda_DNA-bd_dom_sf"/>
</dbReference>
<dbReference type="Pfam" id="PF01381">
    <property type="entry name" value="HTH_3"/>
    <property type="match status" value="1"/>
</dbReference>
<dbReference type="SUPFAM" id="SSF47413">
    <property type="entry name" value="lambda repressor-like DNA-binding domains"/>
    <property type="match status" value="1"/>
</dbReference>